<keyword evidence="11" id="KW-1185">Reference proteome</keyword>
<dbReference type="GO" id="GO:0005254">
    <property type="term" value="F:chloride channel activity"/>
    <property type="evidence" value="ECO:0007669"/>
    <property type="project" value="InterPro"/>
</dbReference>
<keyword evidence="5 9" id="KW-1133">Transmembrane helix</keyword>
<evidence type="ECO:0008006" key="12">
    <source>
        <dbReference type="Google" id="ProtNLM"/>
    </source>
</evidence>
<keyword evidence="4 9" id="KW-0812">Transmembrane</keyword>
<evidence type="ECO:0000256" key="8">
    <source>
        <dbReference type="ARBA" id="ARBA00034708"/>
    </source>
</evidence>
<proteinExistence type="inferred from homology"/>
<dbReference type="GO" id="GO:0005886">
    <property type="term" value="C:plasma membrane"/>
    <property type="evidence" value="ECO:0007669"/>
    <property type="project" value="UniProtKB-SubCell"/>
</dbReference>
<dbReference type="InterPro" id="IPR044669">
    <property type="entry name" value="YneE/VCCN1/2-like"/>
</dbReference>
<feature type="transmembrane region" description="Helical" evidence="9">
    <location>
        <begin position="12"/>
        <end position="38"/>
    </location>
</feature>
<name>A0A238CZX8_THIDL</name>
<evidence type="ECO:0000256" key="9">
    <source>
        <dbReference type="SAM" id="Phobius"/>
    </source>
</evidence>
<comment type="subcellular location">
    <subcellularLocation>
        <location evidence="1">Cell membrane</location>
        <topology evidence="1">Multi-pass membrane protein</topology>
    </subcellularLocation>
</comment>
<sequence length="303" mass="33701">MIVRPRLHWFRMLLVLHGSVLPKIAFQLMLIAAIAAGITLSGGELLGWKVGLTFVPFSLIGIALAIFLGFRNSASYERYWEARKLVGELLNASRSLTRQYLTWVDHPVDARDFVYGIIAFAHALRHQLRGSDPEPQLRVLLGAERTKRLVTARAKPAMLLLHLGEMLGQVGAQGRLHPQLAARMDQTLSDLTAVLGGCERIANTPIPYTYSVIVHRTVYLYCFLLPFGLVGSIGLMTPLIVTFVAYTFLALDALNEELEEPFGTLPNDLPLDHLTLGIEITLREMLGETDLPQPTAPRHYVLT</sequence>
<feature type="transmembrane region" description="Helical" evidence="9">
    <location>
        <begin position="218"/>
        <end position="249"/>
    </location>
</feature>
<evidence type="ECO:0000313" key="11">
    <source>
        <dbReference type="Proteomes" id="UP000214566"/>
    </source>
</evidence>
<evidence type="ECO:0000256" key="7">
    <source>
        <dbReference type="ARBA" id="ARBA00023136"/>
    </source>
</evidence>
<dbReference type="EMBL" id="FLMQ01000034">
    <property type="protein sequence ID" value="SBP86556.1"/>
    <property type="molecule type" value="Genomic_DNA"/>
</dbReference>
<evidence type="ECO:0000256" key="1">
    <source>
        <dbReference type="ARBA" id="ARBA00004651"/>
    </source>
</evidence>
<dbReference type="PANTHER" id="PTHR33281">
    <property type="entry name" value="UPF0187 PROTEIN YNEE"/>
    <property type="match status" value="1"/>
</dbReference>
<evidence type="ECO:0000313" key="10">
    <source>
        <dbReference type="EMBL" id="SBP86556.1"/>
    </source>
</evidence>
<protein>
    <recommendedName>
        <fullName evidence="12">Bestrophin</fullName>
    </recommendedName>
</protein>
<dbReference type="Proteomes" id="UP000214566">
    <property type="component" value="Unassembled WGS sequence"/>
</dbReference>
<reference evidence="10 11" key="1">
    <citation type="submission" date="2016-06" db="EMBL/GenBank/DDBJ databases">
        <authorList>
            <person name="Kjaerup R.B."/>
            <person name="Dalgaard T.S."/>
            <person name="Juul-Madsen H.R."/>
        </authorList>
    </citation>
    <scope>NUCLEOTIDE SEQUENCE [LARGE SCALE GENOMIC DNA]</scope>
    <source>
        <strain evidence="10 11">DSM 16361</strain>
    </source>
</reference>
<evidence type="ECO:0000256" key="6">
    <source>
        <dbReference type="ARBA" id="ARBA00023065"/>
    </source>
</evidence>
<dbReference type="Pfam" id="PF25539">
    <property type="entry name" value="Bestrophin_2"/>
    <property type="match status" value="1"/>
</dbReference>
<evidence type="ECO:0000256" key="2">
    <source>
        <dbReference type="ARBA" id="ARBA00022448"/>
    </source>
</evidence>
<keyword evidence="6" id="KW-0406">Ion transport</keyword>
<dbReference type="PANTHER" id="PTHR33281:SF19">
    <property type="entry name" value="VOLTAGE-DEPENDENT ANION CHANNEL-FORMING PROTEIN YNEE"/>
    <property type="match status" value="1"/>
</dbReference>
<accession>A0A238CZX8</accession>
<evidence type="ECO:0000256" key="3">
    <source>
        <dbReference type="ARBA" id="ARBA00022475"/>
    </source>
</evidence>
<dbReference type="RefSeq" id="WP_094159087.1">
    <property type="nucleotide sequence ID" value="NZ_LT592170.1"/>
</dbReference>
<organism evidence="10 11">
    <name type="scientific">Thiomonas delicata</name>
    <name type="common">Thiomonas cuprina</name>
    <dbReference type="NCBI Taxonomy" id="364030"/>
    <lineage>
        <taxon>Bacteria</taxon>
        <taxon>Pseudomonadati</taxon>
        <taxon>Pseudomonadota</taxon>
        <taxon>Betaproteobacteria</taxon>
        <taxon>Burkholderiales</taxon>
        <taxon>Thiomonas</taxon>
    </lineage>
</organism>
<dbReference type="AlphaFoldDB" id="A0A238CZX8"/>
<gene>
    <name evidence="10" type="ORF">THIARS_40185</name>
</gene>
<dbReference type="OrthoDB" id="445589at2"/>
<evidence type="ECO:0000256" key="5">
    <source>
        <dbReference type="ARBA" id="ARBA00022989"/>
    </source>
</evidence>
<comment type="similarity">
    <text evidence="8">Belongs to the anion channel-forming bestrophin (TC 1.A.46) family.</text>
</comment>
<keyword evidence="7 9" id="KW-0472">Membrane</keyword>
<evidence type="ECO:0000256" key="4">
    <source>
        <dbReference type="ARBA" id="ARBA00022692"/>
    </source>
</evidence>
<feature type="transmembrane region" description="Helical" evidence="9">
    <location>
        <begin position="50"/>
        <end position="70"/>
    </location>
</feature>
<keyword evidence="2" id="KW-0813">Transport</keyword>
<keyword evidence="3" id="KW-1003">Cell membrane</keyword>